<feature type="chain" id="PRO_5047078618" evidence="1">
    <location>
        <begin position="25"/>
        <end position="486"/>
    </location>
</feature>
<sequence>MRVSAFVAGTCGVLLAVAPGVAHADYTTTVNAQSHWGTWEGWGTSLAWWANAFGNRDDVADILFTRNVVRYDNQDIPGLGLNIVRYNAGGSTWNSINGQSMVASPNISKYTQIEGYWLDWFSADPSSSSWNWYADSPQRNMMWKARDRGANVFELFSNSPMWWMLYNHNPSGAADGGENLQSWNYRQHAVYLATIARYAHDHWGIDFSSVEAFNEPSATWWKADGGQEGCHIGVGVQQQVINYLRAELDARGLGWMAVSGSDETAYDTARDTWNALSAEARGNVWRINVHGYQYGNGRRDLLYSTASAAGRKIWNSEYGENDASGNALASNLNLDFRWLHPTAWVYWQALDGLNWGLIYANGGAGTLGQVNNKYFVLAQYARHIRPGMRILDGGEGNTVAAYDAAARKLVIVTTNYGTAQWINYDLSRFASVAGQSGLVPRWATTIGTGAGEHYGYHADTNLQGKRFWSWFPANTIQTFEIDGVTL</sequence>
<dbReference type="Gene3D" id="3.20.20.80">
    <property type="entry name" value="Glycosidases"/>
    <property type="match status" value="1"/>
</dbReference>
<dbReference type="InterPro" id="IPR039743">
    <property type="entry name" value="6GAL/EXGAL"/>
</dbReference>
<evidence type="ECO:0000313" key="4">
    <source>
        <dbReference type="Proteomes" id="UP001374803"/>
    </source>
</evidence>
<keyword evidence="4" id="KW-1185">Reference proteome</keyword>
<organism evidence="3 4">
    <name type="scientific">Pendulispora rubella</name>
    <dbReference type="NCBI Taxonomy" id="2741070"/>
    <lineage>
        <taxon>Bacteria</taxon>
        <taxon>Pseudomonadati</taxon>
        <taxon>Myxococcota</taxon>
        <taxon>Myxococcia</taxon>
        <taxon>Myxococcales</taxon>
        <taxon>Sorangiineae</taxon>
        <taxon>Pendulisporaceae</taxon>
        <taxon>Pendulispora</taxon>
    </lineage>
</organism>
<feature type="signal peptide" evidence="1">
    <location>
        <begin position="1"/>
        <end position="24"/>
    </location>
</feature>
<dbReference type="PANTHER" id="PTHR42767">
    <property type="entry name" value="ENDO-BETA-1,6-GALACTANASE"/>
    <property type="match status" value="1"/>
</dbReference>
<dbReference type="InterPro" id="IPR039514">
    <property type="entry name" value="6GAL-like"/>
</dbReference>
<evidence type="ECO:0000259" key="2">
    <source>
        <dbReference type="Pfam" id="PF14587"/>
    </source>
</evidence>
<dbReference type="EMBL" id="CP089983">
    <property type="protein sequence ID" value="WXB08305.1"/>
    <property type="molecule type" value="Genomic_DNA"/>
</dbReference>
<name>A0ABZ2LD78_9BACT</name>
<dbReference type="SUPFAM" id="SSF51445">
    <property type="entry name" value="(Trans)glycosidases"/>
    <property type="match status" value="1"/>
</dbReference>
<dbReference type="InterPro" id="IPR017853">
    <property type="entry name" value="GH"/>
</dbReference>
<evidence type="ECO:0000256" key="1">
    <source>
        <dbReference type="SAM" id="SignalP"/>
    </source>
</evidence>
<proteinExistence type="predicted"/>
<keyword evidence="1" id="KW-0732">Signal</keyword>
<dbReference type="RefSeq" id="WP_394837980.1">
    <property type="nucleotide sequence ID" value="NZ_CP089929.1"/>
</dbReference>
<accession>A0ABZ2LD78</accession>
<gene>
    <name evidence="3" type="ORF">LVJ94_13800</name>
</gene>
<feature type="domain" description="Endo-beta-1,6-galactanase-like" evidence="2">
    <location>
        <begin position="27"/>
        <end position="254"/>
    </location>
</feature>
<protein>
    <submittedName>
        <fullName evidence="3">Beta-1,6-galactanase</fullName>
    </submittedName>
</protein>
<dbReference type="Pfam" id="PF14587">
    <property type="entry name" value="Glyco_hydr_30_2"/>
    <property type="match status" value="1"/>
</dbReference>
<dbReference type="Proteomes" id="UP001374803">
    <property type="component" value="Chromosome"/>
</dbReference>
<dbReference type="PANTHER" id="PTHR42767:SF1">
    <property type="entry name" value="ENDO-BETA-1,6-GALACTANASE-LIKE DOMAIN-CONTAINING PROTEIN"/>
    <property type="match status" value="1"/>
</dbReference>
<evidence type="ECO:0000313" key="3">
    <source>
        <dbReference type="EMBL" id="WXB08305.1"/>
    </source>
</evidence>
<reference evidence="3" key="1">
    <citation type="submission" date="2021-12" db="EMBL/GenBank/DDBJ databases">
        <title>Discovery of the Pendulisporaceae a myxobacterial family with distinct sporulation behavior and unique specialized metabolism.</title>
        <authorList>
            <person name="Garcia R."/>
            <person name="Popoff A."/>
            <person name="Bader C.D."/>
            <person name="Loehr J."/>
            <person name="Walesch S."/>
            <person name="Walt C."/>
            <person name="Boldt J."/>
            <person name="Bunk B."/>
            <person name="Haeckl F.J.F.P.J."/>
            <person name="Gunesch A.P."/>
            <person name="Birkelbach J."/>
            <person name="Nuebel U."/>
            <person name="Pietschmann T."/>
            <person name="Bach T."/>
            <person name="Mueller R."/>
        </authorList>
    </citation>
    <scope>NUCLEOTIDE SEQUENCE</scope>
    <source>
        <strain evidence="3">MSr11367</strain>
    </source>
</reference>